<evidence type="ECO:0000313" key="3">
    <source>
        <dbReference type="Proteomes" id="UP000422569"/>
    </source>
</evidence>
<geneLocation type="plasmid" evidence="2">
    <name>unnamed2</name>
</geneLocation>
<accession>A0A6B8M7M4</accession>
<feature type="chain" id="PRO_5025582470" evidence="1">
    <location>
        <begin position="30"/>
        <end position="263"/>
    </location>
</feature>
<feature type="signal peptide" evidence="1">
    <location>
        <begin position="1"/>
        <end position="29"/>
    </location>
</feature>
<keyword evidence="1" id="KW-0732">Signal</keyword>
<dbReference type="GeneID" id="42570978"/>
<gene>
    <name evidence="2" type="ORF">F7D14_21160</name>
</gene>
<dbReference type="RefSeq" id="WP_016921352.1">
    <property type="nucleotide sequence ID" value="NZ_CP044333.1"/>
</dbReference>
<keyword evidence="3" id="KW-1185">Reference proteome</keyword>
<evidence type="ECO:0000313" key="2">
    <source>
        <dbReference type="EMBL" id="QGN00095.1"/>
    </source>
</evidence>
<dbReference type="EMBL" id="CP044333">
    <property type="protein sequence ID" value="QGN00095.1"/>
    <property type="molecule type" value="Genomic_DNA"/>
</dbReference>
<keyword evidence="2" id="KW-0614">Plasmid</keyword>
<name>A0A6B8M7M4_9HYPH</name>
<sequence length="263" mass="28733">MSRRRRRQIGIVGILACSYCLWPSAPGFAGPGRSDEAALDYVTEYSAEVAPEDKVSSKGEAWLDTLAILQQDRFNVHVRGLRQKDDSIDAYFVEKMHRLEIAGATLTINKETSTAIVDGNPSLLVDVYRDKSDGRLEVSVGISDGAPAEGIEAAEAPRPLREIPLQYRGKWAYSAHNCTAGEPTAILVIDSEGLHQAEGEMIAFGVLPKGSSRRTIFINARNSGGGGEWRSTEEFTLSPDGAVLETRTVRPDPSPVSRLFRCR</sequence>
<reference evidence="2 3" key="1">
    <citation type="submission" date="2019-09" db="EMBL/GenBank/DDBJ databases">
        <title>Isolation and complete genome sequencing of Methylocystis species.</title>
        <authorList>
            <person name="Rumah B.L."/>
            <person name="Stead C.E."/>
            <person name="Stevens B.C."/>
            <person name="Minton N.P."/>
            <person name="Grosse-Honebrink A."/>
            <person name="Zhang Y."/>
        </authorList>
    </citation>
    <scope>NUCLEOTIDE SEQUENCE [LARGE SCALE GENOMIC DNA]</scope>
    <source>
        <strain evidence="2 3">BRCS2</strain>
        <plasmid evidence="2 3">unnamed2</plasmid>
    </source>
</reference>
<proteinExistence type="predicted"/>
<dbReference type="AlphaFoldDB" id="A0A6B8M7M4"/>
<protein>
    <submittedName>
        <fullName evidence="2">Uncharacterized protein</fullName>
    </submittedName>
</protein>
<organism evidence="2 3">
    <name type="scientific">Methylocystis parvus</name>
    <dbReference type="NCBI Taxonomy" id="134"/>
    <lineage>
        <taxon>Bacteria</taxon>
        <taxon>Pseudomonadati</taxon>
        <taxon>Pseudomonadota</taxon>
        <taxon>Alphaproteobacteria</taxon>
        <taxon>Hyphomicrobiales</taxon>
        <taxon>Methylocystaceae</taxon>
        <taxon>Methylocystis</taxon>
    </lineage>
</organism>
<evidence type="ECO:0000256" key="1">
    <source>
        <dbReference type="SAM" id="SignalP"/>
    </source>
</evidence>
<dbReference type="Proteomes" id="UP000422569">
    <property type="component" value="Plasmid unnamed2"/>
</dbReference>
<dbReference type="KEGG" id="mpar:F7D14_21160"/>